<dbReference type="InterPro" id="IPR005467">
    <property type="entry name" value="His_kinase_dom"/>
</dbReference>
<dbReference type="CDD" id="cd00075">
    <property type="entry name" value="HATPase"/>
    <property type="match status" value="1"/>
</dbReference>
<keyword evidence="5 9" id="KW-0418">Kinase</keyword>
<dbReference type="GO" id="GO:0009927">
    <property type="term" value="F:histidine phosphotransfer kinase activity"/>
    <property type="evidence" value="ECO:0007669"/>
    <property type="project" value="TreeGrafter"/>
</dbReference>
<proteinExistence type="predicted"/>
<evidence type="ECO:0000256" key="3">
    <source>
        <dbReference type="ARBA" id="ARBA00022553"/>
    </source>
</evidence>
<evidence type="ECO:0000259" key="8">
    <source>
        <dbReference type="PROSITE" id="PS50109"/>
    </source>
</evidence>
<sequence>MPSQIDRAAASRGVRTPAATPKDSGGGAWRSLAGLPVAVLAWTAPCLAQEAGAPTEFGMTPHETLMLALLALAVGFGMLTLVWLLRQQSLTEGENRDLRAAVDELRGQAERSAALLAGDDQRVVVYSAGALPSVQGMLPFASGAPADPRRFLDFESWLPAETARRLDAAVGQLKDRAETFRMILGVPNGSPVEACGRAIGADAVVRFSALGGLREELALLRADHARGQATIGTMQALCDDLPMPVWLRDGERRLSWVNRAYAASVDADDAAAAIASQAEFLGEQDRSAVAAAVAEKGAASERLSTVVDADRRNFHVVEAAGPAGSAGVAIDVSETEAVRMELRQTIRSHSETLDQLTTAIAKFDDKTQLVYHNAAFGKLFGLSAVYLDARPDQVSMMDHLRSKGVLPEDRPLRELKNEILAAYRATEPTETLWHLSDGRTLRVFAAPAPQGGATWIFEDLTEKLELESRLNVLVRLQGETLDYLNEAVSVFGPDGRLRLSNPSFAELWGLSDEFVQAKPHIKAIGKAVDVTILPPEDGSDSPGIDWGGFIRAVTAFAEGERRNQTGEFRLSDGRVQSYGIVPLPNGQTMLTFSDITDARAAERMLRERNDALEMADRVKTDFVKHVNYELRSPLTNIIGFSALLRASETGPLTERQAEYLDYISTSTAALMTIVNDILDLASIDAGTMDLEISEVEIAKVAEKAMEGLADRLRENDLTVAVDVARAGRSFFADEHRVVQVLFNLLSNAANFAPAGTAIDLTAERDGSDLVFAVRDRGPGIAPGQLDRIFERFEADPVGGRHSGAGLGLSIVKSFVELHRGTVEVRSNREDGTTVVCRLPFEGRAILSDAAE</sequence>
<dbReference type="FunFam" id="3.30.565.10:FF:000006">
    <property type="entry name" value="Sensor histidine kinase WalK"/>
    <property type="match status" value="1"/>
</dbReference>
<dbReference type="InterPro" id="IPR003661">
    <property type="entry name" value="HisK_dim/P_dom"/>
</dbReference>
<dbReference type="Pfam" id="PF12860">
    <property type="entry name" value="PAS_7"/>
    <property type="match status" value="2"/>
</dbReference>
<dbReference type="InterPro" id="IPR036097">
    <property type="entry name" value="HisK_dim/P_sf"/>
</dbReference>
<dbReference type="GO" id="GO:0000155">
    <property type="term" value="F:phosphorelay sensor kinase activity"/>
    <property type="evidence" value="ECO:0007669"/>
    <property type="project" value="InterPro"/>
</dbReference>
<evidence type="ECO:0000256" key="1">
    <source>
        <dbReference type="ARBA" id="ARBA00000085"/>
    </source>
</evidence>
<dbReference type="EC" id="2.7.13.3" evidence="2"/>
<organism evidence="9 10">
    <name type="scientific">Plantimonas leprariae</name>
    <dbReference type="NCBI Taxonomy" id="2615207"/>
    <lineage>
        <taxon>Bacteria</taxon>
        <taxon>Pseudomonadati</taxon>
        <taxon>Pseudomonadota</taxon>
        <taxon>Alphaproteobacteria</taxon>
        <taxon>Hyphomicrobiales</taxon>
        <taxon>Aurantimonadaceae</taxon>
        <taxon>Plantimonas</taxon>
    </lineage>
</organism>
<dbReference type="Gene3D" id="1.10.287.130">
    <property type="match status" value="1"/>
</dbReference>
<dbReference type="SUPFAM" id="SSF55785">
    <property type="entry name" value="PYP-like sensor domain (PAS domain)"/>
    <property type="match status" value="1"/>
</dbReference>
<feature type="domain" description="Histidine kinase" evidence="8">
    <location>
        <begin position="625"/>
        <end position="842"/>
    </location>
</feature>
<name>A0A7V7TYE0_9HYPH</name>
<evidence type="ECO:0000256" key="7">
    <source>
        <dbReference type="SAM" id="Phobius"/>
    </source>
</evidence>
<dbReference type="PANTHER" id="PTHR43047">
    <property type="entry name" value="TWO-COMPONENT HISTIDINE PROTEIN KINASE"/>
    <property type="match status" value="1"/>
</dbReference>
<keyword evidence="7" id="KW-0812">Transmembrane</keyword>
<feature type="region of interest" description="Disordered" evidence="6">
    <location>
        <begin position="1"/>
        <end position="27"/>
    </location>
</feature>
<accession>A0A7V7TYE0</accession>
<dbReference type="SUPFAM" id="SSF55874">
    <property type="entry name" value="ATPase domain of HSP90 chaperone/DNA topoisomerase II/histidine kinase"/>
    <property type="match status" value="1"/>
</dbReference>
<evidence type="ECO:0000313" key="10">
    <source>
        <dbReference type="Proteomes" id="UP000432089"/>
    </source>
</evidence>
<keyword evidence="7" id="KW-1133">Transmembrane helix</keyword>
<dbReference type="PANTHER" id="PTHR43047:SF72">
    <property type="entry name" value="OSMOSENSING HISTIDINE PROTEIN KINASE SLN1"/>
    <property type="match status" value="1"/>
</dbReference>
<dbReference type="PROSITE" id="PS50109">
    <property type="entry name" value="HIS_KIN"/>
    <property type="match status" value="1"/>
</dbReference>
<feature type="transmembrane region" description="Helical" evidence="7">
    <location>
        <begin position="65"/>
        <end position="85"/>
    </location>
</feature>
<keyword evidence="3" id="KW-0597">Phosphoprotein</keyword>
<dbReference type="AlphaFoldDB" id="A0A7V7TYE0"/>
<keyword evidence="7" id="KW-0472">Membrane</keyword>
<keyword evidence="4" id="KW-0808">Transferase</keyword>
<dbReference type="Gene3D" id="3.30.565.10">
    <property type="entry name" value="Histidine kinase-like ATPase, C-terminal domain"/>
    <property type="match status" value="1"/>
</dbReference>
<dbReference type="Pfam" id="PF00512">
    <property type="entry name" value="HisKA"/>
    <property type="match status" value="1"/>
</dbReference>
<dbReference type="SMART" id="SM00387">
    <property type="entry name" value="HATPase_c"/>
    <property type="match status" value="1"/>
</dbReference>
<dbReference type="Proteomes" id="UP000432089">
    <property type="component" value="Unassembled WGS sequence"/>
</dbReference>
<evidence type="ECO:0000256" key="2">
    <source>
        <dbReference type="ARBA" id="ARBA00012438"/>
    </source>
</evidence>
<dbReference type="InterPro" id="IPR004358">
    <property type="entry name" value="Sig_transdc_His_kin-like_C"/>
</dbReference>
<dbReference type="RefSeq" id="WP_150967865.1">
    <property type="nucleotide sequence ID" value="NZ_VZDO01000001.1"/>
</dbReference>
<dbReference type="EMBL" id="VZDO01000001">
    <property type="protein sequence ID" value="KAB0682892.1"/>
    <property type="molecule type" value="Genomic_DNA"/>
</dbReference>
<reference evidence="9 10" key="1">
    <citation type="submission" date="2019-09" db="EMBL/GenBank/DDBJ databases">
        <title>YIM 132180 draft genome.</title>
        <authorList>
            <person name="Zhang K."/>
        </authorList>
    </citation>
    <scope>NUCLEOTIDE SEQUENCE [LARGE SCALE GENOMIC DNA]</scope>
    <source>
        <strain evidence="9 10">YIM 132180</strain>
    </source>
</reference>
<dbReference type="SMART" id="SM00388">
    <property type="entry name" value="HisKA"/>
    <property type="match status" value="1"/>
</dbReference>
<evidence type="ECO:0000313" key="9">
    <source>
        <dbReference type="EMBL" id="KAB0682892.1"/>
    </source>
</evidence>
<evidence type="ECO:0000256" key="6">
    <source>
        <dbReference type="SAM" id="MobiDB-lite"/>
    </source>
</evidence>
<evidence type="ECO:0000256" key="4">
    <source>
        <dbReference type="ARBA" id="ARBA00022679"/>
    </source>
</evidence>
<evidence type="ECO:0000256" key="5">
    <source>
        <dbReference type="ARBA" id="ARBA00022777"/>
    </source>
</evidence>
<dbReference type="PRINTS" id="PR00344">
    <property type="entry name" value="BCTRLSENSOR"/>
</dbReference>
<comment type="catalytic activity">
    <reaction evidence="1">
        <text>ATP + protein L-histidine = ADP + protein N-phospho-L-histidine.</text>
        <dbReference type="EC" id="2.7.13.3"/>
    </reaction>
</comment>
<dbReference type="CDD" id="cd00082">
    <property type="entry name" value="HisKA"/>
    <property type="match status" value="1"/>
</dbReference>
<dbReference type="SUPFAM" id="SSF47384">
    <property type="entry name" value="Homodimeric domain of signal transducing histidine kinase"/>
    <property type="match status" value="1"/>
</dbReference>
<comment type="caution">
    <text evidence="9">The sequence shown here is derived from an EMBL/GenBank/DDBJ whole genome shotgun (WGS) entry which is preliminary data.</text>
</comment>
<dbReference type="GO" id="GO:0005886">
    <property type="term" value="C:plasma membrane"/>
    <property type="evidence" value="ECO:0007669"/>
    <property type="project" value="TreeGrafter"/>
</dbReference>
<dbReference type="InterPro" id="IPR003594">
    <property type="entry name" value="HATPase_dom"/>
</dbReference>
<dbReference type="InterPro" id="IPR036890">
    <property type="entry name" value="HATPase_C_sf"/>
</dbReference>
<protein>
    <recommendedName>
        <fullName evidence="2">histidine kinase</fullName>
        <ecNumber evidence="2">2.7.13.3</ecNumber>
    </recommendedName>
</protein>
<keyword evidence="10" id="KW-1185">Reference proteome</keyword>
<dbReference type="Gene3D" id="3.30.450.20">
    <property type="entry name" value="PAS domain"/>
    <property type="match status" value="2"/>
</dbReference>
<gene>
    <name evidence="9" type="ORF">F6X38_02085</name>
</gene>
<dbReference type="InterPro" id="IPR035965">
    <property type="entry name" value="PAS-like_dom_sf"/>
</dbReference>
<dbReference type="Pfam" id="PF02518">
    <property type="entry name" value="HATPase_c"/>
    <property type="match status" value="1"/>
</dbReference>